<evidence type="ECO:0000313" key="4">
    <source>
        <dbReference type="Proteomes" id="UP000521017"/>
    </source>
</evidence>
<organism evidence="3 4">
    <name type="scientific">Pedobacter cryoconitis</name>
    <dbReference type="NCBI Taxonomy" id="188932"/>
    <lineage>
        <taxon>Bacteria</taxon>
        <taxon>Pseudomonadati</taxon>
        <taxon>Bacteroidota</taxon>
        <taxon>Sphingobacteriia</taxon>
        <taxon>Sphingobacteriales</taxon>
        <taxon>Sphingobacteriaceae</taxon>
        <taxon>Pedobacter</taxon>
    </lineage>
</organism>
<dbReference type="Gene3D" id="2.160.20.10">
    <property type="entry name" value="Single-stranded right-handed beta-helix, Pectin lyase-like"/>
    <property type="match status" value="1"/>
</dbReference>
<feature type="domain" description="Right handed beta helix" evidence="2">
    <location>
        <begin position="344"/>
        <end position="542"/>
    </location>
</feature>
<dbReference type="InterPro" id="IPR024535">
    <property type="entry name" value="RHGA/B-epi-like_pectate_lyase"/>
</dbReference>
<sequence length="674" mass="73944">MTDFAPLQTTTIKGLRDINNPITTDQFYITDQNYKGIWYYDSADTTSADNTGTILVSLDGKRFKRAHGNEVLVTWFGALGDGINDDTVAIQNAINYAAGKFSVRIPKGTFMIKAHYEFYDPSASGFLIDKGGIYLNDNSTLLMDDGCYLKAINNQNTAYNIIRIYGKKNVTIKGGHLVGDRYFTATRGGEWGYGLAISGCENVYVEDLTASDCWGDGFNLQVINDTSGITLNQNIYFNRCTADNNRRQGMSVEGGKNLTFFACRFTNTKGTDPACGVDIEPYSDDNIVDNVLFERCYFKNNYSAAFKVWGNGISNVKVLNSIFTGDNTGIGKGYQHFTTGHNPKNITMESCNFDNGAARGATVSGGTDLLFLNNTITNTGFQVNDDGNENPKAGKDSILITYSIIFRGNTFISDDKFGSDLAGIGTAKACRSIIIENNIFNCVKSTSVSGFIIYLDSNSNQLKSNTFLNLKKGLSFNYGTITQISFNTFHNSVVEFLELQESAIVEENTFYGACSLNPGPNPSESVIKVIGTGNDIIIKNNTISELGIRDTNNLSKAKSVLRFSDAGSIKGLDFINNRIITPLNSTPIREIGLADAEYTSFFNTRKNLYKHADSPSFTIPTFGYLPYRVKAGDFVFLDDTQESLLIKSPFLFDNAGNKTADAVFQSLNPPKSGI</sequence>
<dbReference type="EMBL" id="JACHCC010000009">
    <property type="protein sequence ID" value="MBB6501272.1"/>
    <property type="molecule type" value="Genomic_DNA"/>
</dbReference>
<name>A0A7X0MJA7_9SPHI</name>
<evidence type="ECO:0008006" key="5">
    <source>
        <dbReference type="Google" id="ProtNLM"/>
    </source>
</evidence>
<feature type="domain" description="Right handed beta helix" evidence="2">
    <location>
        <begin position="130"/>
        <end position="290"/>
    </location>
</feature>
<dbReference type="InterPro" id="IPR012334">
    <property type="entry name" value="Pectin_lyas_fold"/>
</dbReference>
<evidence type="ECO:0000313" key="3">
    <source>
        <dbReference type="EMBL" id="MBB6501272.1"/>
    </source>
</evidence>
<gene>
    <name evidence="3" type="ORF">HDF25_003439</name>
</gene>
<accession>A0A7X0MJA7</accession>
<reference evidence="3 4" key="1">
    <citation type="submission" date="2020-08" db="EMBL/GenBank/DDBJ databases">
        <title>Genomic Encyclopedia of Type Strains, Phase IV (KMG-V): Genome sequencing to study the core and pangenomes of soil and plant-associated prokaryotes.</title>
        <authorList>
            <person name="Whitman W."/>
        </authorList>
    </citation>
    <scope>NUCLEOTIDE SEQUENCE [LARGE SCALE GENOMIC DNA]</scope>
    <source>
        <strain evidence="3 4">M2T3</strain>
    </source>
</reference>
<dbReference type="RefSeq" id="WP_184626861.1">
    <property type="nucleotide sequence ID" value="NZ_JACHCC010000009.1"/>
</dbReference>
<feature type="domain" description="Rhamnogalacturonase A/B/Epimerase-like pectate lyase" evidence="1">
    <location>
        <begin position="73"/>
        <end position="115"/>
    </location>
</feature>
<dbReference type="Pfam" id="PF12708">
    <property type="entry name" value="Pect-lyase_RHGA_epim"/>
    <property type="match status" value="1"/>
</dbReference>
<dbReference type="InterPro" id="IPR011050">
    <property type="entry name" value="Pectin_lyase_fold/virulence"/>
</dbReference>
<dbReference type="InterPro" id="IPR039448">
    <property type="entry name" value="Beta_helix"/>
</dbReference>
<evidence type="ECO:0000259" key="2">
    <source>
        <dbReference type="Pfam" id="PF13229"/>
    </source>
</evidence>
<dbReference type="Pfam" id="PF13229">
    <property type="entry name" value="Beta_helix"/>
    <property type="match status" value="2"/>
</dbReference>
<dbReference type="InterPro" id="IPR006626">
    <property type="entry name" value="PbH1"/>
</dbReference>
<dbReference type="SUPFAM" id="SSF51126">
    <property type="entry name" value="Pectin lyase-like"/>
    <property type="match status" value="1"/>
</dbReference>
<comment type="caution">
    <text evidence="3">The sequence shown here is derived from an EMBL/GenBank/DDBJ whole genome shotgun (WGS) entry which is preliminary data.</text>
</comment>
<dbReference type="SMART" id="SM00710">
    <property type="entry name" value="PbH1"/>
    <property type="match status" value="10"/>
</dbReference>
<dbReference type="AlphaFoldDB" id="A0A7X0MJA7"/>
<evidence type="ECO:0000259" key="1">
    <source>
        <dbReference type="Pfam" id="PF12708"/>
    </source>
</evidence>
<protein>
    <recommendedName>
        <fullName evidence="5">Pectate lyase superfamily protein domain-containing protein</fullName>
    </recommendedName>
</protein>
<dbReference type="Proteomes" id="UP000521017">
    <property type="component" value="Unassembled WGS sequence"/>
</dbReference>
<proteinExistence type="predicted"/>